<keyword evidence="1 5" id="KW-0768">Sushi</keyword>
<dbReference type="InterPro" id="IPR035976">
    <property type="entry name" value="Sushi/SCR/CCP_sf"/>
</dbReference>
<comment type="caution">
    <text evidence="5">Lacks conserved residue(s) required for the propagation of feature annotation.</text>
</comment>
<gene>
    <name evidence="7" type="ORF">GEV33_004155</name>
</gene>
<evidence type="ECO:0000256" key="5">
    <source>
        <dbReference type="PROSITE-ProRule" id="PRU00302"/>
    </source>
</evidence>
<feature type="domain" description="Sushi" evidence="6">
    <location>
        <begin position="157"/>
        <end position="219"/>
    </location>
</feature>
<dbReference type="EMBL" id="JABDTM020017009">
    <property type="protein sequence ID" value="KAH0818636.1"/>
    <property type="molecule type" value="Genomic_DNA"/>
</dbReference>
<dbReference type="Pfam" id="PF00084">
    <property type="entry name" value="Sushi"/>
    <property type="match status" value="2"/>
</dbReference>
<proteinExistence type="predicted"/>
<keyword evidence="2" id="KW-0677">Repeat</keyword>
<dbReference type="Proteomes" id="UP000719412">
    <property type="component" value="Unassembled WGS sequence"/>
</dbReference>
<sequence>MEKVSQEENFFIKTVDVKIHDVYPVADDSAGKQNEALSETEMVKRVSEAAGIGLILVWQTIKEMEETHAVKSPPRKRNRKVLFAEGLAEILRQEEDMYQLDNIADEMELEFTVNTGSSDESDDLEWELETGDVSTENDVLTYYVGKWSAPVPRCELVKCESLSTPGGLYEPHLQLEEHNNSYGGRAVFSCAWGYRLMGPPGIECELNGNWSGPLPKCVPIQCPPPIIPVNGHLIQSEAAGMDGGRYAVGSLVQFACRGAHQLEGEASIICTENGFWSHPPPFFHLSIM</sequence>
<keyword evidence="4" id="KW-0325">Glycoprotein</keyword>
<name>A0A8J6HRE8_TENMO</name>
<dbReference type="PANTHER" id="PTHR19325:SF575">
    <property type="entry name" value="LOCOMOTION-RELATED PROTEIN HIKARU GENKI"/>
    <property type="match status" value="1"/>
</dbReference>
<dbReference type="SUPFAM" id="SSF57535">
    <property type="entry name" value="Complement control module/SCR domain"/>
    <property type="match status" value="2"/>
</dbReference>
<feature type="disulfide bond" evidence="5">
    <location>
        <begin position="190"/>
        <end position="217"/>
    </location>
</feature>
<reference evidence="7" key="2">
    <citation type="submission" date="2021-08" db="EMBL/GenBank/DDBJ databases">
        <authorList>
            <person name="Eriksson T."/>
        </authorList>
    </citation>
    <scope>NUCLEOTIDE SEQUENCE</scope>
    <source>
        <strain evidence="7">Stoneville</strain>
        <tissue evidence="7">Whole head</tissue>
    </source>
</reference>
<keyword evidence="3 5" id="KW-1015">Disulfide bond</keyword>
<dbReference type="AlphaFoldDB" id="A0A8J6HRE8"/>
<protein>
    <recommendedName>
        <fullName evidence="6">Sushi domain-containing protein</fullName>
    </recommendedName>
</protein>
<comment type="caution">
    <text evidence="7">The sequence shown here is derived from an EMBL/GenBank/DDBJ whole genome shotgun (WGS) entry which is preliminary data.</text>
</comment>
<accession>A0A8J6HRE8</accession>
<feature type="domain" description="Sushi" evidence="6">
    <location>
        <begin position="220"/>
        <end position="285"/>
    </location>
</feature>
<dbReference type="PROSITE" id="PS50923">
    <property type="entry name" value="SUSHI"/>
    <property type="match status" value="2"/>
</dbReference>
<dbReference type="InterPro" id="IPR050350">
    <property type="entry name" value="Compl-Cell_Adhes-Reg"/>
</dbReference>
<dbReference type="SMART" id="SM00032">
    <property type="entry name" value="CCP"/>
    <property type="match status" value="2"/>
</dbReference>
<evidence type="ECO:0000259" key="6">
    <source>
        <dbReference type="PROSITE" id="PS50923"/>
    </source>
</evidence>
<evidence type="ECO:0000256" key="1">
    <source>
        <dbReference type="ARBA" id="ARBA00022659"/>
    </source>
</evidence>
<dbReference type="Gene3D" id="2.10.70.10">
    <property type="entry name" value="Complement Module, domain 1"/>
    <property type="match status" value="2"/>
</dbReference>
<dbReference type="CDD" id="cd00033">
    <property type="entry name" value="CCP"/>
    <property type="match status" value="2"/>
</dbReference>
<evidence type="ECO:0000256" key="3">
    <source>
        <dbReference type="ARBA" id="ARBA00023157"/>
    </source>
</evidence>
<dbReference type="InterPro" id="IPR000436">
    <property type="entry name" value="Sushi_SCR_CCP_dom"/>
</dbReference>
<evidence type="ECO:0000313" key="7">
    <source>
        <dbReference type="EMBL" id="KAH0818636.1"/>
    </source>
</evidence>
<evidence type="ECO:0000256" key="2">
    <source>
        <dbReference type="ARBA" id="ARBA00022737"/>
    </source>
</evidence>
<evidence type="ECO:0000313" key="8">
    <source>
        <dbReference type="Proteomes" id="UP000719412"/>
    </source>
</evidence>
<dbReference type="PANTHER" id="PTHR19325">
    <property type="entry name" value="COMPLEMENT COMPONENT-RELATED SUSHI DOMAIN-CONTAINING"/>
    <property type="match status" value="1"/>
</dbReference>
<reference evidence="7" key="1">
    <citation type="journal article" date="2020" name="J Insects Food Feed">
        <title>The yellow mealworm (Tenebrio molitor) genome: a resource for the emerging insects as food and feed industry.</title>
        <authorList>
            <person name="Eriksson T."/>
            <person name="Andere A."/>
            <person name="Kelstrup H."/>
            <person name="Emery V."/>
            <person name="Picard C."/>
        </authorList>
    </citation>
    <scope>NUCLEOTIDE SEQUENCE</scope>
    <source>
        <strain evidence="7">Stoneville</strain>
        <tissue evidence="7">Whole head</tissue>
    </source>
</reference>
<organism evidence="7 8">
    <name type="scientific">Tenebrio molitor</name>
    <name type="common">Yellow mealworm beetle</name>
    <dbReference type="NCBI Taxonomy" id="7067"/>
    <lineage>
        <taxon>Eukaryota</taxon>
        <taxon>Metazoa</taxon>
        <taxon>Ecdysozoa</taxon>
        <taxon>Arthropoda</taxon>
        <taxon>Hexapoda</taxon>
        <taxon>Insecta</taxon>
        <taxon>Pterygota</taxon>
        <taxon>Neoptera</taxon>
        <taxon>Endopterygota</taxon>
        <taxon>Coleoptera</taxon>
        <taxon>Polyphaga</taxon>
        <taxon>Cucujiformia</taxon>
        <taxon>Tenebrionidae</taxon>
        <taxon>Tenebrio</taxon>
    </lineage>
</organism>
<keyword evidence="8" id="KW-1185">Reference proteome</keyword>
<evidence type="ECO:0000256" key="4">
    <source>
        <dbReference type="ARBA" id="ARBA00023180"/>
    </source>
</evidence>